<evidence type="ECO:0000259" key="8">
    <source>
        <dbReference type="Pfam" id="PF18565"/>
    </source>
</evidence>
<dbReference type="EMBL" id="FQWB01000008">
    <property type="protein sequence ID" value="SHG90022.1"/>
    <property type="molecule type" value="Genomic_DNA"/>
</dbReference>
<proteinExistence type="inferred from homology"/>
<keyword evidence="2" id="KW-0378">Hydrolase</keyword>
<dbReference type="AlphaFoldDB" id="A0A1M5NKJ0"/>
<dbReference type="Proteomes" id="UP000184516">
    <property type="component" value="Unassembled WGS sequence"/>
</dbReference>
<dbReference type="Pfam" id="PF16355">
    <property type="entry name" value="DUF4982"/>
    <property type="match status" value="1"/>
</dbReference>
<feature type="domain" description="Glycoside hydrolase family 2 immunoglobulin-like beta-sandwich" evidence="4">
    <location>
        <begin position="196"/>
        <end position="299"/>
    </location>
</feature>
<gene>
    <name evidence="9" type="ORF">SAMN05443549_10872</name>
</gene>
<dbReference type="PRINTS" id="PR00132">
    <property type="entry name" value="GLHYDRLASE2"/>
</dbReference>
<sequence>MTNFKTNHLRQLPLTFLFLFLAVATNVFSQARKVINFDNGWQFTKGDVPGAEQATFNDTQWRKLDVPHDWSIEGPYDRANPSSRGGGYLPTGIGWYRKTFTVDKADAKKICTIEFDGVMANSDVWINGKHLGKRPYGYTSFTYDLTPYLNFDKANVIAVRADNSIQPASRYYTGAGIYRHVRLVSVNPTHFKHWGTFITTPVATISKGVVNLKVEIDNKGIAGDYKLQIDILDNKGTVVKTVESLKNIAANATGLISQDIEIKNPKLWGFEEPNLYTATTKLYSGKTLIDNQSIPFGIKKAEFIAESGFWLNGKNYKLKGVCLHHDGGAVGAAVPLGVWKERFKKLKEVGVNAIRTSHNPVAPEFLDLCDQMGFAVMDETFDTWNSAKHNGEKGYNLYFTDWWEQDTRDVILRDRNHPSIVIYSIGNEIHDNLSYPEGYKKYKMQEDVVKKYDDTRPVTMALFRPANSKVYLSGFAEQMDVVGQNYRENELVAAHEAHPTWKVLGTENTHVLVQWLALRDKPYMAGQFLWTGYDYLGEADWPETTNNQGLFDRAGNWKQQSLQRDSWWSTEPVVHIVRKSENAGAGNWVADWTPNDFDTYDNAKVQVYSNCDEVELFLNDKSFGTVKKPADDSPREWNVTFEEGTIKAIGKNNGKIAAQEVFATAGKPSKIILTQSNPTLANNWDDVSFITATIVDNKGVRCANADNLIKFSITNSGKIIGVDNGNIISHEDYLSPERHAFSGKAIAIVKASQDSGKIEIKASAEGLEAGSIIVEIVSDKK</sequence>
<evidence type="ECO:0000259" key="4">
    <source>
        <dbReference type="Pfam" id="PF00703"/>
    </source>
</evidence>
<feature type="domain" description="Glycosyl hydrolases family 2 sugar binding" evidence="6">
    <location>
        <begin position="92"/>
        <end position="184"/>
    </location>
</feature>
<dbReference type="SUPFAM" id="SSF49303">
    <property type="entry name" value="beta-Galactosidase/glucuronidase domain"/>
    <property type="match status" value="1"/>
</dbReference>
<dbReference type="InterPro" id="IPR006104">
    <property type="entry name" value="Glyco_hydro_2_N"/>
</dbReference>
<keyword evidence="10" id="KW-1185">Reference proteome</keyword>
<dbReference type="Gene3D" id="2.60.120.260">
    <property type="entry name" value="Galactose-binding domain-like"/>
    <property type="match status" value="1"/>
</dbReference>
<dbReference type="SUPFAM" id="SSF51445">
    <property type="entry name" value="(Trans)glycosidases"/>
    <property type="match status" value="1"/>
</dbReference>
<dbReference type="InterPro" id="IPR040605">
    <property type="entry name" value="Glyco_hydro2_dom5"/>
</dbReference>
<evidence type="ECO:0000259" key="5">
    <source>
        <dbReference type="Pfam" id="PF02836"/>
    </source>
</evidence>
<keyword evidence="3" id="KW-0326">Glycosidase</keyword>
<organism evidence="9 10">
    <name type="scientific">Flavobacterium fluvii</name>
    <dbReference type="NCBI Taxonomy" id="468056"/>
    <lineage>
        <taxon>Bacteria</taxon>
        <taxon>Pseudomonadati</taxon>
        <taxon>Bacteroidota</taxon>
        <taxon>Flavobacteriia</taxon>
        <taxon>Flavobacteriales</taxon>
        <taxon>Flavobacteriaceae</taxon>
        <taxon>Flavobacterium</taxon>
    </lineage>
</organism>
<dbReference type="InterPro" id="IPR013783">
    <property type="entry name" value="Ig-like_fold"/>
</dbReference>
<dbReference type="Pfam" id="PF18565">
    <property type="entry name" value="Glyco_hydro2_C5"/>
    <property type="match status" value="1"/>
</dbReference>
<reference evidence="10" key="1">
    <citation type="submission" date="2016-11" db="EMBL/GenBank/DDBJ databases">
        <authorList>
            <person name="Varghese N."/>
            <person name="Submissions S."/>
        </authorList>
    </citation>
    <scope>NUCLEOTIDE SEQUENCE [LARGE SCALE GENOMIC DNA]</scope>
    <source>
        <strain evidence="10">DSM 19978</strain>
    </source>
</reference>
<dbReference type="InterPro" id="IPR036156">
    <property type="entry name" value="Beta-gal/glucu_dom_sf"/>
</dbReference>
<dbReference type="PANTHER" id="PTHR42732">
    <property type="entry name" value="BETA-GALACTOSIDASE"/>
    <property type="match status" value="1"/>
</dbReference>
<evidence type="ECO:0000259" key="7">
    <source>
        <dbReference type="Pfam" id="PF16355"/>
    </source>
</evidence>
<dbReference type="InterPro" id="IPR032311">
    <property type="entry name" value="DUF4982"/>
</dbReference>
<dbReference type="InterPro" id="IPR008979">
    <property type="entry name" value="Galactose-bd-like_sf"/>
</dbReference>
<feature type="domain" description="DUF4982" evidence="7">
    <location>
        <begin position="604"/>
        <end position="656"/>
    </location>
</feature>
<dbReference type="InterPro" id="IPR006101">
    <property type="entry name" value="Glyco_hydro_2"/>
</dbReference>
<dbReference type="GO" id="GO:0004553">
    <property type="term" value="F:hydrolase activity, hydrolyzing O-glycosyl compounds"/>
    <property type="evidence" value="ECO:0007669"/>
    <property type="project" value="InterPro"/>
</dbReference>
<comment type="similarity">
    <text evidence="1">Belongs to the glycosyl hydrolase 2 family.</text>
</comment>
<dbReference type="Gene3D" id="2.60.40.10">
    <property type="entry name" value="Immunoglobulins"/>
    <property type="match status" value="3"/>
</dbReference>
<evidence type="ECO:0000259" key="6">
    <source>
        <dbReference type="Pfam" id="PF02837"/>
    </source>
</evidence>
<dbReference type="InterPro" id="IPR017853">
    <property type="entry name" value="GH"/>
</dbReference>
<evidence type="ECO:0000256" key="1">
    <source>
        <dbReference type="ARBA" id="ARBA00007401"/>
    </source>
</evidence>
<accession>A0A1M5NKJ0</accession>
<dbReference type="InterPro" id="IPR051913">
    <property type="entry name" value="GH2_Domain-Containing"/>
</dbReference>
<feature type="domain" description="Glycoside hydrolase family 2" evidence="8">
    <location>
        <begin position="673"/>
        <end position="772"/>
    </location>
</feature>
<dbReference type="Pfam" id="PF02837">
    <property type="entry name" value="Glyco_hydro_2_N"/>
    <property type="match status" value="1"/>
</dbReference>
<dbReference type="PANTHER" id="PTHR42732:SF1">
    <property type="entry name" value="BETA-MANNOSIDASE"/>
    <property type="match status" value="1"/>
</dbReference>
<evidence type="ECO:0000313" key="10">
    <source>
        <dbReference type="Proteomes" id="UP000184516"/>
    </source>
</evidence>
<dbReference type="Pfam" id="PF02836">
    <property type="entry name" value="Glyco_hydro_2_C"/>
    <property type="match status" value="1"/>
</dbReference>
<name>A0A1M5NKJ0_9FLAO</name>
<evidence type="ECO:0000256" key="3">
    <source>
        <dbReference type="ARBA" id="ARBA00023295"/>
    </source>
</evidence>
<dbReference type="STRING" id="468056.SAMN05443549_10872"/>
<dbReference type="OrthoDB" id="9801077at2"/>
<dbReference type="GO" id="GO:0005975">
    <property type="term" value="P:carbohydrate metabolic process"/>
    <property type="evidence" value="ECO:0007669"/>
    <property type="project" value="InterPro"/>
</dbReference>
<dbReference type="Pfam" id="PF00703">
    <property type="entry name" value="Glyco_hydro_2"/>
    <property type="match status" value="1"/>
</dbReference>
<protein>
    <submittedName>
        <fullName evidence="9">Beta-galactosidase</fullName>
    </submittedName>
</protein>
<dbReference type="InterPro" id="IPR006102">
    <property type="entry name" value="Ig-like_GH2"/>
</dbReference>
<feature type="domain" description="Glycoside hydrolase family 2 catalytic" evidence="5">
    <location>
        <begin position="305"/>
        <end position="460"/>
    </location>
</feature>
<dbReference type="Gene3D" id="3.20.20.80">
    <property type="entry name" value="Glycosidases"/>
    <property type="match status" value="1"/>
</dbReference>
<evidence type="ECO:0000256" key="2">
    <source>
        <dbReference type="ARBA" id="ARBA00022801"/>
    </source>
</evidence>
<dbReference type="InterPro" id="IPR006103">
    <property type="entry name" value="Glyco_hydro_2_cat"/>
</dbReference>
<dbReference type="RefSeq" id="WP_084546293.1">
    <property type="nucleotide sequence ID" value="NZ_FQWB01000008.1"/>
</dbReference>
<dbReference type="SUPFAM" id="SSF49785">
    <property type="entry name" value="Galactose-binding domain-like"/>
    <property type="match status" value="1"/>
</dbReference>
<evidence type="ECO:0000313" key="9">
    <source>
        <dbReference type="EMBL" id="SHG90022.1"/>
    </source>
</evidence>